<keyword evidence="2" id="KW-1185">Reference proteome</keyword>
<comment type="caution">
    <text evidence="1">The sequence shown here is derived from an EMBL/GenBank/DDBJ whole genome shotgun (WGS) entry which is preliminary data.</text>
</comment>
<protein>
    <submittedName>
        <fullName evidence="1">Uncharacterized protein</fullName>
    </submittedName>
</protein>
<organism evidence="1 2">
    <name type="scientific">Ramazzottius varieornatus</name>
    <name type="common">Water bear</name>
    <name type="synonym">Tardigrade</name>
    <dbReference type="NCBI Taxonomy" id="947166"/>
    <lineage>
        <taxon>Eukaryota</taxon>
        <taxon>Metazoa</taxon>
        <taxon>Ecdysozoa</taxon>
        <taxon>Tardigrada</taxon>
        <taxon>Eutardigrada</taxon>
        <taxon>Parachela</taxon>
        <taxon>Hypsibioidea</taxon>
        <taxon>Ramazzottiidae</taxon>
        <taxon>Ramazzottius</taxon>
    </lineage>
</organism>
<evidence type="ECO:0000313" key="2">
    <source>
        <dbReference type="Proteomes" id="UP000186922"/>
    </source>
</evidence>
<dbReference type="Proteomes" id="UP000186922">
    <property type="component" value="Unassembled WGS sequence"/>
</dbReference>
<dbReference type="AlphaFoldDB" id="A0A1D1VEP7"/>
<dbReference type="EMBL" id="BDGG01000003">
    <property type="protein sequence ID" value="GAU96978.1"/>
    <property type="molecule type" value="Genomic_DNA"/>
</dbReference>
<sequence length="60" mass="6966">MSRAAKECEVYLTNGNRYKNRHPVPGNGHQCELLFSEKHGTMEEIHLFSVLRSRFFSVVN</sequence>
<gene>
    <name evidence="1" type="primary">RvY_08341-1</name>
    <name evidence="1" type="synonym">RvY_08341.1</name>
    <name evidence="1" type="ORF">RvY_08341</name>
</gene>
<name>A0A1D1VEP7_RAMVA</name>
<reference evidence="1 2" key="1">
    <citation type="journal article" date="2016" name="Nat. Commun.">
        <title>Extremotolerant tardigrade genome and improved radiotolerance of human cultured cells by tardigrade-unique protein.</title>
        <authorList>
            <person name="Hashimoto T."/>
            <person name="Horikawa D.D."/>
            <person name="Saito Y."/>
            <person name="Kuwahara H."/>
            <person name="Kozuka-Hata H."/>
            <person name="Shin-I T."/>
            <person name="Minakuchi Y."/>
            <person name="Ohishi K."/>
            <person name="Motoyama A."/>
            <person name="Aizu T."/>
            <person name="Enomoto A."/>
            <person name="Kondo K."/>
            <person name="Tanaka S."/>
            <person name="Hara Y."/>
            <person name="Koshikawa S."/>
            <person name="Sagara H."/>
            <person name="Miura T."/>
            <person name="Yokobori S."/>
            <person name="Miyagawa K."/>
            <person name="Suzuki Y."/>
            <person name="Kubo T."/>
            <person name="Oyama M."/>
            <person name="Kohara Y."/>
            <person name="Fujiyama A."/>
            <person name="Arakawa K."/>
            <person name="Katayama T."/>
            <person name="Toyoda A."/>
            <person name="Kunieda T."/>
        </authorList>
    </citation>
    <scope>NUCLEOTIDE SEQUENCE [LARGE SCALE GENOMIC DNA]</scope>
    <source>
        <strain evidence="1 2">YOKOZUNA-1</strain>
    </source>
</reference>
<proteinExistence type="predicted"/>
<evidence type="ECO:0000313" key="1">
    <source>
        <dbReference type="EMBL" id="GAU96978.1"/>
    </source>
</evidence>
<accession>A0A1D1VEP7</accession>